<name>A0A024GY52_9MICC</name>
<dbReference type="Proteomes" id="UP000035722">
    <property type="component" value="Unassembled WGS sequence"/>
</dbReference>
<organism evidence="1 2">
    <name type="scientific">Pseudarthrobacter siccitolerans</name>
    <dbReference type="NCBI Taxonomy" id="861266"/>
    <lineage>
        <taxon>Bacteria</taxon>
        <taxon>Bacillati</taxon>
        <taxon>Actinomycetota</taxon>
        <taxon>Actinomycetes</taxon>
        <taxon>Micrococcales</taxon>
        <taxon>Micrococcaceae</taxon>
        <taxon>Pseudarthrobacter</taxon>
    </lineage>
</organism>
<dbReference type="Gene3D" id="3.30.530.20">
    <property type="match status" value="1"/>
</dbReference>
<dbReference type="RefSeq" id="WP_050053912.1">
    <property type="nucleotide sequence ID" value="NZ_CAQI01000029.1"/>
</dbReference>
<proteinExistence type="predicted"/>
<dbReference type="Pfam" id="PF10604">
    <property type="entry name" value="Polyketide_cyc2"/>
    <property type="match status" value="1"/>
</dbReference>
<evidence type="ECO:0000313" key="2">
    <source>
        <dbReference type="Proteomes" id="UP000035722"/>
    </source>
</evidence>
<protein>
    <submittedName>
        <fullName evidence="1">Polyketide cyclase / dehydrase and lipid transport family protein</fullName>
    </submittedName>
</protein>
<comment type="caution">
    <text evidence="1">The sequence shown here is derived from an EMBL/GenBank/DDBJ whole genome shotgun (WGS) entry which is preliminary data.</text>
</comment>
<keyword evidence="2" id="KW-1185">Reference proteome</keyword>
<dbReference type="OrthoDB" id="4773254at2"/>
<dbReference type="AlphaFoldDB" id="A0A024GY52"/>
<dbReference type="SUPFAM" id="SSF55961">
    <property type="entry name" value="Bet v1-like"/>
    <property type="match status" value="1"/>
</dbReference>
<gene>
    <name evidence="1" type="ORF">ARTSIC4J27_820</name>
</gene>
<evidence type="ECO:0000313" key="1">
    <source>
        <dbReference type="EMBL" id="CCQ44890.1"/>
    </source>
</evidence>
<reference evidence="2" key="1">
    <citation type="journal article" date="2014" name="Genome Announc.">
        <title>Genome Sequence of Arthrobacter siccitolerans 4J27, a Xeroprotectant-Producing Desiccation-Tolerant Microorganism.</title>
        <authorList>
            <person name="Manzanera M."/>
            <person name="Santa-Cruz-Calvo L."/>
            <person name="Vilchez J.I."/>
            <person name="Garcia-Fontana C."/>
            <person name="Silva-Castro G.A."/>
            <person name="Calvo C."/>
            <person name="Gonzalez-Lopez J."/>
        </authorList>
    </citation>
    <scope>NUCLEOTIDE SEQUENCE [LARGE SCALE GENOMIC DNA]</scope>
    <source>
        <strain evidence="2">4J27</strain>
    </source>
</reference>
<dbReference type="EMBL" id="CAQI01000029">
    <property type="protein sequence ID" value="CCQ44890.1"/>
    <property type="molecule type" value="Genomic_DNA"/>
</dbReference>
<dbReference type="STRING" id="861266.ARTSIC4J27_820"/>
<dbReference type="InterPro" id="IPR019587">
    <property type="entry name" value="Polyketide_cyclase/dehydratase"/>
</dbReference>
<accession>A0A024GY52</accession>
<dbReference type="InterPro" id="IPR023393">
    <property type="entry name" value="START-like_dom_sf"/>
</dbReference>
<sequence length="153" mass="16492">MDHSMSLTQHIQAPPEKVWSVITDIPGSAATLSGVDSVQLLTDGPYGEGTRWKETRKMFGKAETVEMWVSEAEPGRSTTVKAEQGGADYTTRFSLAPRDGGTDLTLTFGAEIIKPTLASKIMMLLFGRMGMAATRKALTKDLTEIAAKAESLP</sequence>